<reference evidence="1 2" key="1">
    <citation type="submission" date="2024-04" db="EMBL/GenBank/DDBJ databases">
        <title>Phyllosticta paracitricarpa is synonymous to the EU quarantine fungus P. citricarpa based on phylogenomic analyses.</title>
        <authorList>
            <consortium name="Lawrence Berkeley National Laboratory"/>
            <person name="Van ingen-buijs V.A."/>
            <person name="Van westerhoven A.C."/>
            <person name="Haridas S."/>
            <person name="Skiadas P."/>
            <person name="Martin F."/>
            <person name="Groenewald J.Z."/>
            <person name="Crous P.W."/>
            <person name="Seidl M.F."/>
        </authorList>
    </citation>
    <scope>NUCLEOTIDE SEQUENCE [LARGE SCALE GENOMIC DNA]</scope>
    <source>
        <strain evidence="1 2">CPC 17464</strain>
    </source>
</reference>
<protein>
    <submittedName>
        <fullName evidence="1">Uncharacterized protein</fullName>
    </submittedName>
</protein>
<name>A0ABR1LQW0_9PEZI</name>
<evidence type="ECO:0000313" key="2">
    <source>
        <dbReference type="Proteomes" id="UP001360953"/>
    </source>
</evidence>
<dbReference type="EMBL" id="JBBPEH010000006">
    <property type="protein sequence ID" value="KAK7537566.1"/>
    <property type="molecule type" value="Genomic_DNA"/>
</dbReference>
<evidence type="ECO:0000313" key="1">
    <source>
        <dbReference type="EMBL" id="KAK7537566.1"/>
    </source>
</evidence>
<organism evidence="1 2">
    <name type="scientific">Phyllosticta citribraziliensis</name>
    <dbReference type="NCBI Taxonomy" id="989973"/>
    <lineage>
        <taxon>Eukaryota</taxon>
        <taxon>Fungi</taxon>
        <taxon>Dikarya</taxon>
        <taxon>Ascomycota</taxon>
        <taxon>Pezizomycotina</taxon>
        <taxon>Dothideomycetes</taxon>
        <taxon>Dothideomycetes incertae sedis</taxon>
        <taxon>Botryosphaeriales</taxon>
        <taxon>Phyllostictaceae</taxon>
        <taxon>Phyllosticta</taxon>
    </lineage>
</organism>
<keyword evidence="2" id="KW-1185">Reference proteome</keyword>
<dbReference type="GeneID" id="92033299"/>
<accession>A0ABR1LQW0</accession>
<comment type="caution">
    <text evidence="1">The sequence shown here is derived from an EMBL/GenBank/DDBJ whole genome shotgun (WGS) entry which is preliminary data.</text>
</comment>
<proteinExistence type="predicted"/>
<gene>
    <name evidence="1" type="ORF">J3D65DRAFT_626053</name>
</gene>
<dbReference type="RefSeq" id="XP_066655717.1">
    <property type="nucleotide sequence ID" value="XM_066800393.1"/>
</dbReference>
<dbReference type="Proteomes" id="UP001360953">
    <property type="component" value="Unassembled WGS sequence"/>
</dbReference>
<sequence>MLGFVECLCDGSIGVVFEHVLRLLNVVVAKEVFHQAVVIVATRFFGPGCVRHLFRIDIHALRSRDCNGVRRRLSRVHVDAVFRVSARCSYGCVFAGCSAWWNVGICVCAPSPGFGDDRDWFWRWLSCICVDALVISARGCRNDGCWFCWRLINALVIVLAGSCREMGLRSAGNGRHAFGVLARGRFGRRRRRRWAGVKVTEVRSRGSRDFVSGERVRGGSTCCSTLRAFTPFTAWWGHRAWGSVHVSQIDKGASDFWVQCWWPAHSLHGPGLRRSWRRRSRIKVTKGGSGNV</sequence>